<dbReference type="Proteomes" id="UP000798662">
    <property type="component" value="Chromosome 2"/>
</dbReference>
<reference evidence="1" key="1">
    <citation type="submission" date="2019-11" db="EMBL/GenBank/DDBJ databases">
        <title>Nori genome reveals adaptations in red seaweeds to the harsh intertidal environment.</title>
        <authorList>
            <person name="Wang D."/>
            <person name="Mao Y."/>
        </authorList>
    </citation>
    <scope>NUCLEOTIDE SEQUENCE</scope>
    <source>
        <tissue evidence="1">Gametophyte</tissue>
    </source>
</reference>
<proteinExistence type="predicted"/>
<keyword evidence="2" id="KW-1185">Reference proteome</keyword>
<name>A0ACC3C8B7_PYRYE</name>
<comment type="caution">
    <text evidence="1">The sequence shown here is derived from an EMBL/GenBank/DDBJ whole genome shotgun (WGS) entry which is preliminary data.</text>
</comment>
<protein>
    <submittedName>
        <fullName evidence="1">Uncharacterized protein</fullName>
    </submittedName>
</protein>
<accession>A0ACC3C8B7</accession>
<sequence>MALAARHPATPMLGMEIRERVTEFCAARLAEARAKAAPTAPPPPAGPAPTSLAAGAASVGAPATPSPPPPPAYANVGYVRTNAMKYLPNYIPRGTLTKLFFCYPDPHFKRKKHRQRIISGALLAEYAYVLVPGGVAYAVTDVYTLSAWMFTRFDAHPLFMRLTDAELAADPMVAFVRDHTDEAQRVERNGGTKFVGAWRRVPDPVDSAGVDGGAEAGTGDGDGAAARGGRRGGDSKVGGVS</sequence>
<organism evidence="1 2">
    <name type="scientific">Pyropia yezoensis</name>
    <name type="common">Susabi-nori</name>
    <name type="synonym">Porphyra yezoensis</name>
    <dbReference type="NCBI Taxonomy" id="2788"/>
    <lineage>
        <taxon>Eukaryota</taxon>
        <taxon>Rhodophyta</taxon>
        <taxon>Bangiophyceae</taxon>
        <taxon>Bangiales</taxon>
        <taxon>Bangiaceae</taxon>
        <taxon>Pyropia</taxon>
    </lineage>
</organism>
<evidence type="ECO:0000313" key="2">
    <source>
        <dbReference type="Proteomes" id="UP000798662"/>
    </source>
</evidence>
<dbReference type="EMBL" id="CM020619">
    <property type="protein sequence ID" value="KAK1866350.1"/>
    <property type="molecule type" value="Genomic_DNA"/>
</dbReference>
<gene>
    <name evidence="1" type="ORF">I4F81_008870</name>
</gene>
<evidence type="ECO:0000313" key="1">
    <source>
        <dbReference type="EMBL" id="KAK1866350.1"/>
    </source>
</evidence>